<organism evidence="2 3">
    <name type="scientific">Ensete ventricosum</name>
    <name type="common">Abyssinian banana</name>
    <name type="synonym">Musa ensete</name>
    <dbReference type="NCBI Taxonomy" id="4639"/>
    <lineage>
        <taxon>Eukaryota</taxon>
        <taxon>Viridiplantae</taxon>
        <taxon>Streptophyta</taxon>
        <taxon>Embryophyta</taxon>
        <taxon>Tracheophyta</taxon>
        <taxon>Spermatophyta</taxon>
        <taxon>Magnoliopsida</taxon>
        <taxon>Liliopsida</taxon>
        <taxon>Zingiberales</taxon>
        <taxon>Musaceae</taxon>
        <taxon>Ensete</taxon>
    </lineage>
</organism>
<protein>
    <submittedName>
        <fullName evidence="2">Uncharacterized protein</fullName>
    </submittedName>
</protein>
<feature type="compositionally biased region" description="Basic and acidic residues" evidence="1">
    <location>
        <begin position="191"/>
        <end position="201"/>
    </location>
</feature>
<evidence type="ECO:0000256" key="1">
    <source>
        <dbReference type="SAM" id="MobiDB-lite"/>
    </source>
</evidence>
<name>A0A427AZT0_ENSVE</name>
<reference evidence="2 3" key="1">
    <citation type="journal article" date="2014" name="Agronomy (Basel)">
        <title>A Draft Genome Sequence for Ensete ventricosum, the Drought-Tolerant Tree Against Hunger.</title>
        <authorList>
            <person name="Harrison J."/>
            <person name="Moore K.A."/>
            <person name="Paszkiewicz K."/>
            <person name="Jones T."/>
            <person name="Grant M."/>
            <person name="Ambacheew D."/>
            <person name="Muzemil S."/>
            <person name="Studholme D.J."/>
        </authorList>
    </citation>
    <scope>NUCLEOTIDE SEQUENCE [LARGE SCALE GENOMIC DNA]</scope>
</reference>
<evidence type="ECO:0000313" key="2">
    <source>
        <dbReference type="EMBL" id="RRT81782.1"/>
    </source>
</evidence>
<feature type="compositionally biased region" description="Basic residues" evidence="1">
    <location>
        <begin position="7"/>
        <end position="16"/>
    </location>
</feature>
<sequence>MREKNRPRARTARGQRQRTGEDGTWAATVHGRGRHGERRFEELLLRCEIKEDQIITIQRFVNGLRFDIQREAEQGKEWFPAPIPYHPSSPPHSLFRRGGSEDGDSPFGVRNLWVLCDFAPKLLDRYLADHSPRLSNQDGNIILQCKVCNTKWYHPYQEVRTDPPIDRYMNPHYRAVPPIGVVSAPLPPAEEQYHAAAREKEEEGEEKGEPGDPVQLSLNDPDPLPPSLAGRCR</sequence>
<evidence type="ECO:0000313" key="3">
    <source>
        <dbReference type="Proteomes" id="UP000287651"/>
    </source>
</evidence>
<dbReference type="EMBL" id="AMZH03000825">
    <property type="protein sequence ID" value="RRT81782.1"/>
    <property type="molecule type" value="Genomic_DNA"/>
</dbReference>
<feature type="region of interest" description="Disordered" evidence="1">
    <location>
        <begin position="1"/>
        <end position="30"/>
    </location>
</feature>
<gene>
    <name evidence="2" type="ORF">B296_00009306</name>
</gene>
<dbReference type="Proteomes" id="UP000287651">
    <property type="component" value="Unassembled WGS sequence"/>
</dbReference>
<proteinExistence type="predicted"/>
<feature type="region of interest" description="Disordered" evidence="1">
    <location>
        <begin position="184"/>
        <end position="233"/>
    </location>
</feature>
<comment type="caution">
    <text evidence="2">The sequence shown here is derived from an EMBL/GenBank/DDBJ whole genome shotgun (WGS) entry which is preliminary data.</text>
</comment>
<accession>A0A427AZT0</accession>
<dbReference type="AlphaFoldDB" id="A0A427AZT0"/>